<keyword evidence="1" id="KW-0802">TPR repeat</keyword>
<protein>
    <submittedName>
        <fullName evidence="2">Uncharacterized protein</fullName>
    </submittedName>
</protein>
<comment type="caution">
    <text evidence="2">The sequence shown here is derived from an EMBL/GenBank/DDBJ whole genome shotgun (WGS) entry which is preliminary data.</text>
</comment>
<dbReference type="Gene3D" id="1.25.40.10">
    <property type="entry name" value="Tetratricopeptide repeat domain"/>
    <property type="match status" value="1"/>
</dbReference>
<dbReference type="AlphaFoldDB" id="A0A2G6E4G9"/>
<dbReference type="Pfam" id="PF13432">
    <property type="entry name" value="TPR_16"/>
    <property type="match status" value="1"/>
</dbReference>
<evidence type="ECO:0000313" key="3">
    <source>
        <dbReference type="Proteomes" id="UP000229740"/>
    </source>
</evidence>
<feature type="repeat" description="TPR" evidence="1">
    <location>
        <begin position="102"/>
        <end position="135"/>
    </location>
</feature>
<evidence type="ECO:0000256" key="1">
    <source>
        <dbReference type="PROSITE-ProRule" id="PRU00339"/>
    </source>
</evidence>
<dbReference type="EMBL" id="PDPS01000032">
    <property type="protein sequence ID" value="PID56688.1"/>
    <property type="molecule type" value="Genomic_DNA"/>
</dbReference>
<feature type="repeat" description="TPR" evidence="1">
    <location>
        <begin position="68"/>
        <end position="101"/>
    </location>
</feature>
<name>A0A2G6E4G9_9BACT</name>
<organism evidence="2 3">
    <name type="scientific">candidate division KSB3 bacterium</name>
    <dbReference type="NCBI Taxonomy" id="2044937"/>
    <lineage>
        <taxon>Bacteria</taxon>
        <taxon>candidate division KSB3</taxon>
    </lineage>
</organism>
<dbReference type="PANTHER" id="PTHR12558:SF13">
    <property type="entry name" value="CELL DIVISION CYCLE PROTEIN 27 HOMOLOG"/>
    <property type="match status" value="1"/>
</dbReference>
<dbReference type="InterPro" id="IPR011990">
    <property type="entry name" value="TPR-like_helical_dom_sf"/>
</dbReference>
<gene>
    <name evidence="2" type="ORF">CSB45_10700</name>
</gene>
<evidence type="ECO:0000313" key="2">
    <source>
        <dbReference type="EMBL" id="PID56688.1"/>
    </source>
</evidence>
<dbReference type="Pfam" id="PF13181">
    <property type="entry name" value="TPR_8"/>
    <property type="match status" value="1"/>
</dbReference>
<reference evidence="2 3" key="1">
    <citation type="submission" date="2017-10" db="EMBL/GenBank/DDBJ databases">
        <title>Novel microbial diversity and functional potential in the marine mammal oral microbiome.</title>
        <authorList>
            <person name="Dudek N.K."/>
            <person name="Sun C.L."/>
            <person name="Burstein D."/>
            <person name="Kantor R.S."/>
            <person name="Aliaga Goltsman D.S."/>
            <person name="Bik E.M."/>
            <person name="Thomas B.C."/>
            <person name="Banfield J.F."/>
            <person name="Relman D.A."/>
        </authorList>
    </citation>
    <scope>NUCLEOTIDE SEQUENCE [LARGE SCALE GENOMIC DNA]</scope>
    <source>
        <strain evidence="2">DOLZORAL124_49_17</strain>
    </source>
</reference>
<accession>A0A2G6E4G9</accession>
<dbReference type="PANTHER" id="PTHR12558">
    <property type="entry name" value="CELL DIVISION CYCLE 16,23,27"/>
    <property type="match status" value="1"/>
</dbReference>
<dbReference type="PROSITE" id="PS50005">
    <property type="entry name" value="TPR"/>
    <property type="match status" value="2"/>
</dbReference>
<dbReference type="SUPFAM" id="SSF48452">
    <property type="entry name" value="TPR-like"/>
    <property type="match status" value="1"/>
</dbReference>
<dbReference type="InterPro" id="IPR019734">
    <property type="entry name" value="TPR_rpt"/>
</dbReference>
<sequence>MSLLFFLFSVLLGLGLLSGLSGYIWWRKHSYVEALQYYNNAVDHLSKGENVKAMNNFREALQRQGDFPEARYGLGLAYLKQERYRDSLPLLQQAAQDCPYDASVFSNLAWAYLNAEELENAESALKKAQELKPEIKETDYIKACVAQERGDTTTAIASCRHVLTIDRNYFPAEEKLKELSEIRDDIPLDIESLQNALENVLENVDPQDTEFLIEL</sequence>
<dbReference type="SMART" id="SM00028">
    <property type="entry name" value="TPR"/>
    <property type="match status" value="4"/>
</dbReference>
<proteinExistence type="predicted"/>
<dbReference type="Proteomes" id="UP000229740">
    <property type="component" value="Unassembled WGS sequence"/>
</dbReference>